<feature type="binding site" evidence="12">
    <location>
        <position position="917"/>
    </location>
    <ligand>
        <name>Zn(2+)</name>
        <dbReference type="ChEBI" id="CHEBI:29105"/>
    </ligand>
</feature>
<feature type="short sequence motif" description="'KMSKS' region" evidence="12">
    <location>
        <begin position="595"/>
        <end position="599"/>
    </location>
</feature>
<evidence type="ECO:0000313" key="17">
    <source>
        <dbReference type="Proteomes" id="UP000315525"/>
    </source>
</evidence>
<comment type="subcellular location">
    <subcellularLocation>
        <location evidence="12">Cytoplasm</location>
    </subcellularLocation>
</comment>
<dbReference type="GO" id="GO:0004822">
    <property type="term" value="F:isoleucine-tRNA ligase activity"/>
    <property type="evidence" value="ECO:0007669"/>
    <property type="project" value="UniProtKB-UniRule"/>
</dbReference>
<dbReference type="Gene3D" id="2.170.220.10">
    <property type="match status" value="1"/>
</dbReference>
<dbReference type="InterPro" id="IPR050081">
    <property type="entry name" value="Ile-tRNA_ligase"/>
</dbReference>
<evidence type="ECO:0000259" key="14">
    <source>
        <dbReference type="Pfam" id="PF06827"/>
    </source>
</evidence>
<evidence type="ECO:0000256" key="11">
    <source>
        <dbReference type="ARBA" id="ARBA00048359"/>
    </source>
</evidence>
<comment type="similarity">
    <text evidence="1 12">Belongs to the class-I aminoacyl-tRNA synthetase family. IleS type 1 subfamily.</text>
</comment>
<gene>
    <name evidence="12 16" type="primary">ileS</name>
    <name evidence="16" type="ORF">E3J62_11705</name>
</gene>
<evidence type="ECO:0000256" key="9">
    <source>
        <dbReference type="ARBA" id="ARBA00023146"/>
    </source>
</evidence>
<dbReference type="Gene3D" id="3.40.50.620">
    <property type="entry name" value="HUPs"/>
    <property type="match status" value="2"/>
</dbReference>
<feature type="domain" description="Methionyl/Valyl/Leucyl/Isoleucyl-tRNA synthetase anticodon-binding" evidence="15">
    <location>
        <begin position="678"/>
        <end position="832"/>
    </location>
</feature>
<feature type="binding site" evidence="12">
    <location>
        <position position="897"/>
    </location>
    <ligand>
        <name>Zn(2+)</name>
        <dbReference type="ChEBI" id="CHEBI:29105"/>
    </ligand>
</feature>
<keyword evidence="6 12" id="KW-0862">Zinc</keyword>
<evidence type="ECO:0000256" key="10">
    <source>
        <dbReference type="ARBA" id="ARBA00025217"/>
    </source>
</evidence>
<name>A0A523UNW2_UNCT6</name>
<evidence type="ECO:0000313" key="16">
    <source>
        <dbReference type="EMBL" id="TET44001.1"/>
    </source>
</evidence>
<dbReference type="Gene3D" id="1.10.730.20">
    <property type="match status" value="1"/>
</dbReference>
<dbReference type="InterPro" id="IPR009080">
    <property type="entry name" value="tRNAsynth_Ia_anticodon-bd"/>
</dbReference>
<dbReference type="InterPro" id="IPR033708">
    <property type="entry name" value="Anticodon_Ile_BEm"/>
</dbReference>
<dbReference type="InterPro" id="IPR023585">
    <property type="entry name" value="Ile-tRNA-ligase_type1"/>
</dbReference>
<dbReference type="InterPro" id="IPR013155">
    <property type="entry name" value="M/V/L/I-tRNA-synth_anticd-bd"/>
</dbReference>
<feature type="binding site" evidence="12">
    <location>
        <position position="554"/>
    </location>
    <ligand>
        <name>L-isoleucyl-5'-AMP</name>
        <dbReference type="ChEBI" id="CHEBI:178002"/>
    </ligand>
</feature>
<dbReference type="CDD" id="cd07960">
    <property type="entry name" value="Anticodon_Ia_Ile_BEm"/>
    <property type="match status" value="1"/>
</dbReference>
<dbReference type="AlphaFoldDB" id="A0A523UNW2"/>
<dbReference type="Gene3D" id="1.10.10.830">
    <property type="entry name" value="Ile-tRNA synthetase CP2 domain-like"/>
    <property type="match status" value="1"/>
</dbReference>
<feature type="short sequence motif" description="'HIGH' region" evidence="12">
    <location>
        <begin position="56"/>
        <end position="66"/>
    </location>
</feature>
<dbReference type="GO" id="GO:0000049">
    <property type="term" value="F:tRNA binding"/>
    <property type="evidence" value="ECO:0007669"/>
    <property type="project" value="InterPro"/>
</dbReference>
<dbReference type="Pfam" id="PF00133">
    <property type="entry name" value="tRNA-synt_1"/>
    <property type="match status" value="1"/>
</dbReference>
<accession>A0A523UNW2</accession>
<evidence type="ECO:0000256" key="7">
    <source>
        <dbReference type="ARBA" id="ARBA00022840"/>
    </source>
</evidence>
<dbReference type="InterPro" id="IPR010663">
    <property type="entry name" value="Znf_FPG/IleRS"/>
</dbReference>
<keyword evidence="3 12" id="KW-0436">Ligase</keyword>
<dbReference type="InterPro" id="IPR002300">
    <property type="entry name" value="aa-tRNA-synth_Ia"/>
</dbReference>
<dbReference type="GO" id="GO:0008270">
    <property type="term" value="F:zinc ion binding"/>
    <property type="evidence" value="ECO:0007669"/>
    <property type="project" value="UniProtKB-UniRule"/>
</dbReference>
<evidence type="ECO:0000256" key="6">
    <source>
        <dbReference type="ARBA" id="ARBA00022833"/>
    </source>
</evidence>
<feature type="binding site" evidence="12">
    <location>
        <position position="894"/>
    </location>
    <ligand>
        <name>Zn(2+)</name>
        <dbReference type="ChEBI" id="CHEBI:29105"/>
    </ligand>
</feature>
<dbReference type="GO" id="GO:0006428">
    <property type="term" value="P:isoleucyl-tRNA aminoacylation"/>
    <property type="evidence" value="ECO:0007669"/>
    <property type="project" value="UniProtKB-UniRule"/>
</dbReference>
<keyword evidence="7 12" id="KW-0067">ATP-binding</keyword>
<dbReference type="HAMAP" id="MF_02002">
    <property type="entry name" value="Ile_tRNA_synth_type1"/>
    <property type="match status" value="1"/>
</dbReference>
<sequence length="931" mass="106038">MSYKKTLNLPKTDFPMKGNLPEKEKELLAIWEKMNIYAAMRKGKGEKKFVLHDGPPYANGNVHIGTVLNKYLKDVVVKYWSMSGYDTPYVPGWDCHGMPIEHNVARAMREKKQDVDVLELRKACRTYAEKYVTIQREEFKRMGYVGDWEHPYLTMDYQYEARILETFKSLVEMGYIYRGLRPIHWCPVCKTALANVEVEYALHESPSIYVKFPLRNALGGVDVPTSILIWTTTPWTLPANVAIALKSDYDYVAFAADGEAYIVAEALLSSVASALGIKEPQVLKRIKGAELDSLKCKPPMSERDSVVVMADFVSLEQGTGCVHMAPGHGYDDYQMGVRHGLDIVSPVDEEGKFTDEVPEYAGKIVFDANPLIVENLTKKGIILASSRITHSYPECWRCQSPLIFRAQEQWFFDVGKKDLRKRCLDSTRAIAWVPNWSRDRMVDALEARPDWCLSRQRAWGVPIPAVYCADCGEALLDTGIIDRVISLVKENGCDVWFTASLKEIVPDGTVCTKCGGSQFVKEKDILDVWFDSSISSLRVVKDDGEPWPVDLFLEAVDQHRGWFQLSLIVAMATEESSPYKTCLTHGLVLDPQRRKMSKKLGNAVAPEEVWSKYGADILRLWFSSVDYTSDMGFGDEMLSPVVDVYRKIRNSFRFMLGNIYDYDDKKHRVSYGELGELDRYLMHKLQLLILKAREAYESFKFFRVYHMIHNFCVSALSQFYFDIMKDVLYTFAPDSKERRGAQTVLHDVLTVLVRLTAPILSFTCEEAWLSFPLGRPEKSVFLSEMPRPEPSLQDEGLASRWDRLVEVRDEVLVALERAREKKMIGNALESRLVLYSEDDNVKNLLKKHADLLDQLFIVSGVELSNSKGDLGEGSYAGEKVDLLVSVQKARGEKCQRCWMYSTSVGLAEEFPHICEKCVRAIRETQTNTNGR</sequence>
<comment type="cofactor">
    <cofactor evidence="12">
        <name>Zn(2+)</name>
        <dbReference type="ChEBI" id="CHEBI:29105"/>
    </cofactor>
    <text evidence="12">Binds 1 zinc ion per subunit.</text>
</comment>
<evidence type="ECO:0000256" key="3">
    <source>
        <dbReference type="ARBA" id="ARBA00022598"/>
    </source>
</evidence>
<proteinExistence type="inferred from homology"/>
<dbReference type="CDD" id="cd00818">
    <property type="entry name" value="IleRS_core"/>
    <property type="match status" value="1"/>
</dbReference>
<dbReference type="Proteomes" id="UP000315525">
    <property type="component" value="Unassembled WGS sequence"/>
</dbReference>
<feature type="domain" description="Aminoacyl-tRNA synthetase class Ia" evidence="13">
    <location>
        <begin position="27"/>
        <end position="632"/>
    </location>
</feature>
<dbReference type="SUPFAM" id="SSF50677">
    <property type="entry name" value="ValRS/IleRS/LeuRS editing domain"/>
    <property type="match status" value="1"/>
</dbReference>
<dbReference type="Pfam" id="PF06827">
    <property type="entry name" value="zf-FPG_IleRS"/>
    <property type="match status" value="1"/>
</dbReference>
<dbReference type="SUPFAM" id="SSF47323">
    <property type="entry name" value="Anticodon-binding domain of a subclass of class I aminoacyl-tRNA synthetases"/>
    <property type="match status" value="1"/>
</dbReference>
<feature type="domain" description="Zinc finger FPG/IleRS-type" evidence="14">
    <location>
        <begin position="891"/>
        <end position="918"/>
    </location>
</feature>
<dbReference type="GO" id="GO:0005524">
    <property type="term" value="F:ATP binding"/>
    <property type="evidence" value="ECO:0007669"/>
    <property type="project" value="UniProtKB-UniRule"/>
</dbReference>
<keyword evidence="8 12" id="KW-0648">Protein biosynthesis</keyword>
<evidence type="ECO:0000256" key="12">
    <source>
        <dbReference type="HAMAP-Rule" id="MF_02002"/>
    </source>
</evidence>
<dbReference type="GO" id="GO:0002161">
    <property type="term" value="F:aminoacyl-tRNA deacylase activity"/>
    <property type="evidence" value="ECO:0007669"/>
    <property type="project" value="InterPro"/>
</dbReference>
<dbReference type="InterPro" id="IPR014729">
    <property type="entry name" value="Rossmann-like_a/b/a_fold"/>
</dbReference>
<evidence type="ECO:0000259" key="13">
    <source>
        <dbReference type="Pfam" id="PF00133"/>
    </source>
</evidence>
<feature type="binding site" evidence="12">
    <location>
        <position position="914"/>
    </location>
    <ligand>
        <name>Zn(2+)</name>
        <dbReference type="ChEBI" id="CHEBI:29105"/>
    </ligand>
</feature>
<comment type="function">
    <text evidence="10 12">Catalyzes the attachment of isoleucine to tRNA(Ile). As IleRS can inadvertently accommodate and process structurally similar amino acids such as valine, to avoid such errors it has two additional distinct tRNA(Ile)-dependent editing activities. One activity is designated as 'pretransfer' editing and involves the hydrolysis of activated Val-AMP. The other activity is designated 'posttransfer' editing and involves deacylation of mischarged Val-tRNA(Ile).</text>
</comment>
<dbReference type="FunFam" id="1.10.730.20:FF:000001">
    <property type="entry name" value="Isoleucine--tRNA ligase"/>
    <property type="match status" value="1"/>
</dbReference>
<keyword evidence="2 12" id="KW-0963">Cytoplasm</keyword>
<evidence type="ECO:0000259" key="15">
    <source>
        <dbReference type="Pfam" id="PF08264"/>
    </source>
</evidence>
<keyword evidence="4 12" id="KW-0479">Metal-binding</keyword>
<keyword evidence="5 12" id="KW-0547">Nucleotide-binding</keyword>
<feature type="binding site" evidence="12">
    <location>
        <position position="598"/>
    </location>
    <ligand>
        <name>ATP</name>
        <dbReference type="ChEBI" id="CHEBI:30616"/>
    </ligand>
</feature>
<comment type="domain">
    <text evidence="12">IleRS has two distinct active sites: one for aminoacylation and one for editing. The misactivated valine is translocated from the active site to the editing site, which sterically excludes the correctly activated isoleucine. The single editing site contains two valyl binding pockets, one specific for each substrate (Val-AMP or Val-tRNA(Ile)).</text>
</comment>
<evidence type="ECO:0000256" key="4">
    <source>
        <dbReference type="ARBA" id="ARBA00022723"/>
    </source>
</evidence>
<organism evidence="16 17">
    <name type="scientific">candidate division TA06 bacterium</name>
    <dbReference type="NCBI Taxonomy" id="2250710"/>
    <lineage>
        <taxon>Bacteria</taxon>
        <taxon>Bacteria division TA06</taxon>
    </lineage>
</organism>
<reference evidence="16 17" key="1">
    <citation type="submission" date="2019-03" db="EMBL/GenBank/DDBJ databases">
        <title>Metabolic potential of uncultured bacteria and archaea associated with petroleum seepage in deep-sea sediments.</title>
        <authorList>
            <person name="Dong X."/>
            <person name="Hubert C."/>
        </authorList>
    </citation>
    <scope>NUCLEOTIDE SEQUENCE [LARGE SCALE GENOMIC DNA]</scope>
    <source>
        <strain evidence="16">E44_bin18</strain>
    </source>
</reference>
<dbReference type="Gene3D" id="3.90.740.10">
    <property type="entry name" value="Valyl/Leucyl/Isoleucyl-tRNA synthetase, editing domain"/>
    <property type="match status" value="1"/>
</dbReference>
<protein>
    <recommendedName>
        <fullName evidence="12">Isoleucine--tRNA ligase</fullName>
        <ecNumber evidence="12">6.1.1.5</ecNumber>
    </recommendedName>
    <alternativeName>
        <fullName evidence="12">Isoleucyl-tRNA synthetase</fullName>
        <shortName evidence="12">IleRS</shortName>
    </alternativeName>
</protein>
<dbReference type="InterPro" id="IPR002301">
    <property type="entry name" value="Ile-tRNA-ligase"/>
</dbReference>
<dbReference type="GO" id="GO:0005829">
    <property type="term" value="C:cytosol"/>
    <property type="evidence" value="ECO:0007669"/>
    <property type="project" value="TreeGrafter"/>
</dbReference>
<dbReference type="Pfam" id="PF08264">
    <property type="entry name" value="Anticodon_1"/>
    <property type="match status" value="1"/>
</dbReference>
<dbReference type="PANTHER" id="PTHR42765:SF1">
    <property type="entry name" value="ISOLEUCINE--TRNA LIGASE, MITOCHONDRIAL"/>
    <property type="match status" value="1"/>
</dbReference>
<keyword evidence="9 12" id="KW-0030">Aminoacyl-tRNA synthetase</keyword>
<comment type="subunit">
    <text evidence="12">Monomer.</text>
</comment>
<dbReference type="PRINTS" id="PR00984">
    <property type="entry name" value="TRNASYNTHILE"/>
</dbReference>
<dbReference type="FunFam" id="3.40.50.620:FF:000042">
    <property type="entry name" value="Isoleucine--tRNA ligase"/>
    <property type="match status" value="1"/>
</dbReference>
<evidence type="ECO:0000256" key="1">
    <source>
        <dbReference type="ARBA" id="ARBA00006887"/>
    </source>
</evidence>
<comment type="catalytic activity">
    <reaction evidence="11 12">
        <text>tRNA(Ile) + L-isoleucine + ATP = L-isoleucyl-tRNA(Ile) + AMP + diphosphate</text>
        <dbReference type="Rhea" id="RHEA:11060"/>
        <dbReference type="Rhea" id="RHEA-COMP:9666"/>
        <dbReference type="Rhea" id="RHEA-COMP:9695"/>
        <dbReference type="ChEBI" id="CHEBI:30616"/>
        <dbReference type="ChEBI" id="CHEBI:33019"/>
        <dbReference type="ChEBI" id="CHEBI:58045"/>
        <dbReference type="ChEBI" id="CHEBI:78442"/>
        <dbReference type="ChEBI" id="CHEBI:78528"/>
        <dbReference type="ChEBI" id="CHEBI:456215"/>
        <dbReference type="EC" id="6.1.1.5"/>
    </reaction>
</comment>
<comment type="caution">
    <text evidence="16">The sequence shown here is derived from an EMBL/GenBank/DDBJ whole genome shotgun (WGS) entry which is preliminary data.</text>
</comment>
<evidence type="ECO:0000256" key="5">
    <source>
        <dbReference type="ARBA" id="ARBA00022741"/>
    </source>
</evidence>
<dbReference type="SUPFAM" id="SSF52374">
    <property type="entry name" value="Nucleotidylyl transferase"/>
    <property type="match status" value="1"/>
</dbReference>
<evidence type="ECO:0000256" key="2">
    <source>
        <dbReference type="ARBA" id="ARBA00022490"/>
    </source>
</evidence>
<dbReference type="EC" id="6.1.1.5" evidence="12"/>
<dbReference type="InterPro" id="IPR001412">
    <property type="entry name" value="aa-tRNA-synth_I_CS"/>
</dbReference>
<dbReference type="NCBIfam" id="TIGR00392">
    <property type="entry name" value="ileS"/>
    <property type="match status" value="1"/>
</dbReference>
<dbReference type="EMBL" id="SOJN01000142">
    <property type="protein sequence ID" value="TET44001.1"/>
    <property type="molecule type" value="Genomic_DNA"/>
</dbReference>
<dbReference type="PANTHER" id="PTHR42765">
    <property type="entry name" value="SOLEUCYL-TRNA SYNTHETASE"/>
    <property type="match status" value="1"/>
</dbReference>
<dbReference type="InterPro" id="IPR009008">
    <property type="entry name" value="Val/Leu/Ile-tRNA-synth_edit"/>
</dbReference>
<dbReference type="PROSITE" id="PS00178">
    <property type="entry name" value="AA_TRNA_LIGASE_I"/>
    <property type="match status" value="1"/>
</dbReference>
<evidence type="ECO:0000256" key="8">
    <source>
        <dbReference type="ARBA" id="ARBA00022917"/>
    </source>
</evidence>